<dbReference type="GO" id="GO:0051536">
    <property type="term" value="F:iron-sulfur cluster binding"/>
    <property type="evidence" value="ECO:0007669"/>
    <property type="project" value="UniProtKB-KW"/>
</dbReference>
<protein>
    <submittedName>
        <fullName evidence="7">4Fe-4S ferredoxin iron-sulfur binding domain protein</fullName>
    </submittedName>
</protein>
<dbReference type="GO" id="GO:0046872">
    <property type="term" value="F:metal ion binding"/>
    <property type="evidence" value="ECO:0007669"/>
    <property type="project" value="UniProtKB-KW"/>
</dbReference>
<keyword evidence="3" id="KW-0408">Iron</keyword>
<dbReference type="SUPFAM" id="SSF54862">
    <property type="entry name" value="4Fe-4S ferredoxins"/>
    <property type="match status" value="1"/>
</dbReference>
<dbReference type="PANTHER" id="PTHR43122">
    <property type="entry name" value="FERREDOXIN SUBUNIT OF PYRUVATE:FLAVODOXIN OXIDOREDUCTASE-RELATED"/>
    <property type="match status" value="1"/>
</dbReference>
<comment type="cofactor">
    <cofactor evidence="1">
        <name>FMN</name>
        <dbReference type="ChEBI" id="CHEBI:58210"/>
    </cofactor>
</comment>
<sequence>MEKTIILYFTGSGNTKHIAEVLQANLIKAGQQADLDKILGYDYAKLEAYSMFIFCYPIYGFGMPPSVQKWLEAMPRLNNKKICIFTTFANKLHVGWALSKAKKILWRKKYNIMTATTILMPSSFTVYTPPTPPETAKRLVAIADRTMARMAQDIVAGKSNMRSFKTPWFLKLHYRILFKFFRKIMIPRGWKWWKVSEACISCGLCASSCPVKAITMEGGRPHWHEGCQQCELCFNICPSKAITQLDALSRCSKRDRYVFDKMKK</sequence>
<dbReference type="InterPro" id="IPR017900">
    <property type="entry name" value="4Fe4S_Fe_S_CS"/>
</dbReference>
<evidence type="ECO:0000256" key="1">
    <source>
        <dbReference type="ARBA" id="ARBA00001917"/>
    </source>
</evidence>
<evidence type="ECO:0000259" key="6">
    <source>
        <dbReference type="PROSITE" id="PS51379"/>
    </source>
</evidence>
<evidence type="ECO:0000313" key="8">
    <source>
        <dbReference type="Proteomes" id="UP000001029"/>
    </source>
</evidence>
<dbReference type="STRING" id="445932.Emin_1431"/>
<evidence type="ECO:0000313" key="7">
    <source>
        <dbReference type="EMBL" id="ACC98980.1"/>
    </source>
</evidence>
<dbReference type="RefSeq" id="WP_012415595.1">
    <property type="nucleotide sequence ID" value="NC_010644.1"/>
</dbReference>
<dbReference type="InterPro" id="IPR017896">
    <property type="entry name" value="4Fe4S_Fe-S-bd"/>
</dbReference>
<dbReference type="GO" id="GO:0010181">
    <property type="term" value="F:FMN binding"/>
    <property type="evidence" value="ECO:0007669"/>
    <property type="project" value="InterPro"/>
</dbReference>
<keyword evidence="8" id="KW-1185">Reference proteome</keyword>
<dbReference type="HOGENOM" id="CLU_068049_1_1_0"/>
<feature type="domain" description="4Fe-4S ferredoxin-type" evidence="6">
    <location>
        <begin position="190"/>
        <end position="219"/>
    </location>
</feature>
<dbReference type="InterPro" id="IPR047964">
    <property type="entry name" value="EFR1-like"/>
</dbReference>
<dbReference type="Gene3D" id="3.40.50.360">
    <property type="match status" value="1"/>
</dbReference>
<dbReference type="PROSITE" id="PS51379">
    <property type="entry name" value="4FE4S_FER_2"/>
    <property type="match status" value="2"/>
</dbReference>
<dbReference type="Pfam" id="PF12838">
    <property type="entry name" value="Fer4_7"/>
    <property type="match status" value="1"/>
</dbReference>
<feature type="domain" description="Flavodoxin-like" evidence="5">
    <location>
        <begin position="4"/>
        <end position="147"/>
    </location>
</feature>
<evidence type="ECO:0000256" key="4">
    <source>
        <dbReference type="ARBA" id="ARBA00023014"/>
    </source>
</evidence>
<gene>
    <name evidence="7" type="ordered locus">Emin_1431</name>
</gene>
<dbReference type="PROSITE" id="PS00198">
    <property type="entry name" value="4FE4S_FER_1"/>
    <property type="match status" value="2"/>
</dbReference>
<dbReference type="OrthoDB" id="9813995at2"/>
<dbReference type="PANTHER" id="PTHR43122:SF1">
    <property type="entry name" value="IRON-SULFUR-BINDING PROTEIN"/>
    <property type="match status" value="1"/>
</dbReference>
<dbReference type="InterPro" id="IPR008254">
    <property type="entry name" value="Flavodoxin/NO_synth"/>
</dbReference>
<evidence type="ECO:0000256" key="3">
    <source>
        <dbReference type="ARBA" id="ARBA00023004"/>
    </source>
</evidence>
<dbReference type="InterPro" id="IPR026816">
    <property type="entry name" value="Flavodoxin_dom"/>
</dbReference>
<organism evidence="7 8">
    <name type="scientific">Elusimicrobium minutum (strain Pei191)</name>
    <dbReference type="NCBI Taxonomy" id="445932"/>
    <lineage>
        <taxon>Bacteria</taxon>
        <taxon>Pseudomonadati</taxon>
        <taxon>Elusimicrobiota</taxon>
        <taxon>Elusimicrobia</taxon>
        <taxon>Elusimicrobiales</taxon>
        <taxon>Elusimicrobiaceae</taxon>
        <taxon>Elusimicrobium</taxon>
    </lineage>
</organism>
<dbReference type="NCBIfam" id="NF038196">
    <property type="entry name" value="ferrodoxin_EFR1"/>
    <property type="match status" value="1"/>
</dbReference>
<name>B2KEN4_ELUMP</name>
<dbReference type="PROSITE" id="PS50902">
    <property type="entry name" value="FLAVODOXIN_LIKE"/>
    <property type="match status" value="1"/>
</dbReference>
<dbReference type="EMBL" id="CP001055">
    <property type="protein sequence ID" value="ACC98980.1"/>
    <property type="molecule type" value="Genomic_DNA"/>
</dbReference>
<dbReference type="Proteomes" id="UP000001029">
    <property type="component" value="Chromosome"/>
</dbReference>
<proteinExistence type="predicted"/>
<dbReference type="KEGG" id="emi:Emin_1431"/>
<dbReference type="AlphaFoldDB" id="B2KEN4"/>
<dbReference type="PROSITE" id="PS00201">
    <property type="entry name" value="FLAVODOXIN"/>
    <property type="match status" value="1"/>
</dbReference>
<keyword evidence="4" id="KW-0411">Iron-sulfur</keyword>
<dbReference type="GO" id="GO:0009055">
    <property type="term" value="F:electron transfer activity"/>
    <property type="evidence" value="ECO:0007669"/>
    <property type="project" value="InterPro"/>
</dbReference>
<keyword evidence="2" id="KW-0479">Metal-binding</keyword>
<dbReference type="InterPro" id="IPR001226">
    <property type="entry name" value="Flavodoxin_CS"/>
</dbReference>
<dbReference type="InterPro" id="IPR029039">
    <property type="entry name" value="Flavoprotein-like_sf"/>
</dbReference>
<accession>B2KEN4</accession>
<dbReference type="SUPFAM" id="SSF52218">
    <property type="entry name" value="Flavoproteins"/>
    <property type="match status" value="1"/>
</dbReference>
<reference evidence="7 8" key="1">
    <citation type="journal article" date="2009" name="Appl. Environ. Microbiol.">
        <title>Genomic analysis of 'Elusimicrobium minutum,' the first cultivated representative of the phylum 'Elusimicrobia' (formerly termite group 1).</title>
        <authorList>
            <person name="Herlemann D.P.R."/>
            <person name="Geissinger O."/>
            <person name="Ikeda-Ohtsubo W."/>
            <person name="Kunin V."/>
            <person name="Sun H."/>
            <person name="Lapidus A."/>
            <person name="Hugenholtz P."/>
            <person name="Brune A."/>
        </authorList>
    </citation>
    <scope>NUCLEOTIDE SEQUENCE [LARGE SCALE GENOMIC DNA]</scope>
    <source>
        <strain evidence="7 8">Pei191</strain>
    </source>
</reference>
<evidence type="ECO:0000259" key="5">
    <source>
        <dbReference type="PROSITE" id="PS50902"/>
    </source>
</evidence>
<feature type="domain" description="4Fe-4S ferredoxin-type" evidence="6">
    <location>
        <begin position="220"/>
        <end position="247"/>
    </location>
</feature>
<dbReference type="Gene3D" id="3.30.70.20">
    <property type="match status" value="1"/>
</dbReference>
<evidence type="ECO:0000256" key="2">
    <source>
        <dbReference type="ARBA" id="ARBA00022723"/>
    </source>
</evidence>
<dbReference type="Pfam" id="PF12724">
    <property type="entry name" value="Flavodoxin_5"/>
    <property type="match status" value="1"/>
</dbReference>